<gene>
    <name evidence="1" type="ORF">LCGC14_2532630</name>
</gene>
<accession>A0A0F9AT44</accession>
<organism evidence="1">
    <name type="scientific">marine sediment metagenome</name>
    <dbReference type="NCBI Taxonomy" id="412755"/>
    <lineage>
        <taxon>unclassified sequences</taxon>
        <taxon>metagenomes</taxon>
        <taxon>ecological metagenomes</taxon>
    </lineage>
</organism>
<reference evidence="1" key="1">
    <citation type="journal article" date="2015" name="Nature">
        <title>Complex archaea that bridge the gap between prokaryotes and eukaryotes.</title>
        <authorList>
            <person name="Spang A."/>
            <person name="Saw J.H."/>
            <person name="Jorgensen S.L."/>
            <person name="Zaremba-Niedzwiedzka K."/>
            <person name="Martijn J."/>
            <person name="Lind A.E."/>
            <person name="van Eijk R."/>
            <person name="Schleper C."/>
            <person name="Guy L."/>
            <person name="Ettema T.J."/>
        </authorList>
    </citation>
    <scope>NUCLEOTIDE SEQUENCE</scope>
</reference>
<proteinExistence type="predicted"/>
<dbReference type="AlphaFoldDB" id="A0A0F9AT44"/>
<sequence length="39" mass="4712">ELSKMQKTSSNIKEANQFGPTHLRYYDEVIFFPRKDFFV</sequence>
<name>A0A0F9AT44_9ZZZZ</name>
<evidence type="ECO:0000313" key="1">
    <source>
        <dbReference type="EMBL" id="KKL12749.1"/>
    </source>
</evidence>
<comment type="caution">
    <text evidence="1">The sequence shown here is derived from an EMBL/GenBank/DDBJ whole genome shotgun (WGS) entry which is preliminary data.</text>
</comment>
<protein>
    <submittedName>
        <fullName evidence="1">Uncharacterized protein</fullName>
    </submittedName>
</protein>
<feature type="non-terminal residue" evidence="1">
    <location>
        <position position="1"/>
    </location>
</feature>
<dbReference type="EMBL" id="LAZR01041136">
    <property type="protein sequence ID" value="KKL12749.1"/>
    <property type="molecule type" value="Genomic_DNA"/>
</dbReference>